<evidence type="ECO:0000256" key="11">
    <source>
        <dbReference type="ARBA" id="ARBA00023027"/>
    </source>
</evidence>
<keyword evidence="17" id="KW-0560">Oxidoreductase</keyword>
<evidence type="ECO:0000256" key="14">
    <source>
        <dbReference type="ARBA" id="ARBA00023136"/>
    </source>
</evidence>
<organism evidence="17">
    <name type="scientific">Chironex fleckeri</name>
    <name type="common">Australian box jellyfish</name>
    <dbReference type="NCBI Taxonomy" id="45396"/>
    <lineage>
        <taxon>Eukaryota</taxon>
        <taxon>Metazoa</taxon>
        <taxon>Cnidaria</taxon>
        <taxon>Cubozoa</taxon>
        <taxon>Chirodropida</taxon>
        <taxon>Chirodropidae</taxon>
        <taxon>Chironex</taxon>
    </lineage>
</organism>
<dbReference type="GO" id="GO:0016651">
    <property type="term" value="F:oxidoreductase activity, acting on NAD(P)H"/>
    <property type="evidence" value="ECO:0007669"/>
    <property type="project" value="InterPro"/>
</dbReference>
<protein>
    <recommendedName>
        <fullName evidence="4">NADH-ubiquinone oxidoreductase chain 4L</fullName>
        <ecNumber evidence="3">7.1.1.2</ecNumber>
    </recommendedName>
    <alternativeName>
        <fullName evidence="15">NADH dehydrogenase subunit 4L</fullName>
    </alternativeName>
</protein>
<dbReference type="EC" id="7.1.1.2" evidence="3"/>
<evidence type="ECO:0000256" key="12">
    <source>
        <dbReference type="ARBA" id="ARBA00023075"/>
    </source>
</evidence>
<dbReference type="NCBIfam" id="NF004320">
    <property type="entry name" value="PRK05715.1-2"/>
    <property type="match status" value="1"/>
</dbReference>
<keyword evidence="14 16" id="KW-0472">Membrane</keyword>
<dbReference type="EMBL" id="JN700968">
    <property type="protein sequence ID" value="AET13170.1"/>
    <property type="molecule type" value="Genomic_DNA"/>
</dbReference>
<dbReference type="GO" id="GO:0030964">
    <property type="term" value="C:NADH dehydrogenase complex"/>
    <property type="evidence" value="ECO:0007669"/>
    <property type="project" value="TreeGrafter"/>
</dbReference>
<evidence type="ECO:0000256" key="15">
    <source>
        <dbReference type="ARBA" id="ARBA00031586"/>
    </source>
</evidence>
<dbReference type="GO" id="GO:0031966">
    <property type="term" value="C:mitochondrial membrane"/>
    <property type="evidence" value="ECO:0007669"/>
    <property type="project" value="UniProtKB-SubCell"/>
</dbReference>
<dbReference type="GO" id="GO:0008137">
    <property type="term" value="F:NADH dehydrogenase (ubiquinone) activity"/>
    <property type="evidence" value="ECO:0007669"/>
    <property type="project" value="UniProtKB-EC"/>
</dbReference>
<accession>G9IT33</accession>
<evidence type="ECO:0000256" key="1">
    <source>
        <dbReference type="ARBA" id="ARBA00004225"/>
    </source>
</evidence>
<feature type="transmembrane region" description="Helical" evidence="16">
    <location>
        <begin position="55"/>
        <end position="79"/>
    </location>
</feature>
<proteinExistence type="inferred from homology"/>
<dbReference type="Gene3D" id="1.10.287.3510">
    <property type="match status" value="1"/>
</dbReference>
<dbReference type="AlphaFoldDB" id="G9IT33"/>
<evidence type="ECO:0000313" key="17">
    <source>
        <dbReference type="EMBL" id="AET13170.1"/>
    </source>
</evidence>
<keyword evidence="11" id="KW-0520">NAD</keyword>
<sequence length="95" mass="10380">MSFIFTVLFSIAILGIIINRASLILVLICVELMLLSISLMFAFCSHYVGEALPSFIIIVIITIAASESAIGLTLMVAYYRVSGHITVKLMNLLRG</sequence>
<evidence type="ECO:0000256" key="2">
    <source>
        <dbReference type="ARBA" id="ARBA00010519"/>
    </source>
</evidence>
<reference evidence="17" key="1">
    <citation type="journal article" date="2012" name="Genome Biol. Evol.">
        <title>Evolution of linear mitochondrial genomes in medusozoan cnidarians.</title>
        <authorList>
            <person name="Kayal E."/>
            <person name="Bentlage B."/>
            <person name="Collins A.G."/>
            <person name="Kayal M."/>
            <person name="Pirro S."/>
            <person name="Lavrov D.V."/>
        </authorList>
    </citation>
    <scope>NUCLEOTIDE SEQUENCE</scope>
</reference>
<evidence type="ECO:0000256" key="9">
    <source>
        <dbReference type="ARBA" id="ARBA00022982"/>
    </source>
</evidence>
<evidence type="ECO:0000256" key="3">
    <source>
        <dbReference type="ARBA" id="ARBA00012944"/>
    </source>
</evidence>
<comment type="similarity">
    <text evidence="2">Belongs to the complex I subunit 4L family.</text>
</comment>
<evidence type="ECO:0000256" key="10">
    <source>
        <dbReference type="ARBA" id="ARBA00022989"/>
    </source>
</evidence>
<keyword evidence="9" id="KW-0249">Electron transport</keyword>
<evidence type="ECO:0000256" key="7">
    <source>
        <dbReference type="ARBA" id="ARBA00022692"/>
    </source>
</evidence>
<evidence type="ECO:0000256" key="8">
    <source>
        <dbReference type="ARBA" id="ARBA00022967"/>
    </source>
</evidence>
<dbReference type="Pfam" id="PF00420">
    <property type="entry name" value="Oxidored_q2"/>
    <property type="match status" value="1"/>
</dbReference>
<comment type="subcellular location">
    <subcellularLocation>
        <location evidence="1">Mitochondrion membrane</location>
        <topology evidence="1">Multi-pass membrane protein</topology>
    </subcellularLocation>
</comment>
<dbReference type="PANTHER" id="PTHR11434">
    <property type="entry name" value="NADH-UBIQUINONE OXIDOREDUCTASE SUBUNIT ND4L"/>
    <property type="match status" value="1"/>
</dbReference>
<evidence type="ECO:0000256" key="13">
    <source>
        <dbReference type="ARBA" id="ARBA00023128"/>
    </source>
</evidence>
<dbReference type="GO" id="GO:0042773">
    <property type="term" value="P:ATP synthesis coupled electron transport"/>
    <property type="evidence" value="ECO:0007669"/>
    <property type="project" value="InterPro"/>
</dbReference>
<geneLocation type="mitochondrion" evidence="17"/>
<evidence type="ECO:0000256" key="6">
    <source>
        <dbReference type="ARBA" id="ARBA00022660"/>
    </source>
</evidence>
<dbReference type="PANTHER" id="PTHR11434:SF0">
    <property type="entry name" value="NADH-UBIQUINONE OXIDOREDUCTASE CHAIN 4L"/>
    <property type="match status" value="1"/>
</dbReference>
<keyword evidence="10 16" id="KW-1133">Transmembrane helix</keyword>
<feature type="transmembrane region" description="Helical" evidence="16">
    <location>
        <begin position="21"/>
        <end position="43"/>
    </location>
</feature>
<keyword evidence="13 17" id="KW-0496">Mitochondrion</keyword>
<evidence type="ECO:0000256" key="5">
    <source>
        <dbReference type="ARBA" id="ARBA00022448"/>
    </source>
</evidence>
<dbReference type="InterPro" id="IPR001133">
    <property type="entry name" value="NADH_UbQ_OxRdtase_chain4L/K"/>
</dbReference>
<dbReference type="HAMAP" id="MF_01456">
    <property type="entry name" value="NDH1_NuoK"/>
    <property type="match status" value="1"/>
</dbReference>
<dbReference type="InterPro" id="IPR039428">
    <property type="entry name" value="NUOK/Mnh_C1-like"/>
</dbReference>
<keyword evidence="8" id="KW-1278">Translocase</keyword>
<evidence type="ECO:0000256" key="16">
    <source>
        <dbReference type="SAM" id="Phobius"/>
    </source>
</evidence>
<keyword evidence="12" id="KW-0830">Ubiquinone</keyword>
<keyword evidence="5" id="KW-0813">Transport</keyword>
<name>G9IT33_CHIFL</name>
<keyword evidence="7 16" id="KW-0812">Transmembrane</keyword>
<keyword evidence="6" id="KW-0679">Respiratory chain</keyword>
<evidence type="ECO:0000256" key="4">
    <source>
        <dbReference type="ARBA" id="ARBA00016612"/>
    </source>
</evidence>
<gene>
    <name evidence="17" type="primary">nad4L</name>
</gene>